<comment type="caution">
    <text evidence="2">The sequence shown here is derived from an EMBL/GenBank/DDBJ whole genome shotgun (WGS) entry which is preliminary data.</text>
</comment>
<sequence>MKIAYFGDDFFKDCFDVIVRRGHVVAGVFVAGPSEYFKGLKDMAQRLGIKVHNRNIDHKWLSDFVRKNKIDCIICAGYCKKIEFDFNTVSSVNIHPSLLPVGRGADAAAWISLLHQNAAGVTFHKISESLDEGDIIIQKRLNIDRLESWDMYMLKAKLTAKEMLTSLLDNFPHYYRKARRQGPGIEWPVLTASERVLSWVHSHEEIVTLIKGFGRWGVIAVISKRYFLVNNIEVSRFEHHLPVGEVITEDKFAFYIATKEGVAIVRSQDILREIHPDEATKLGLPEF</sequence>
<keyword evidence="3" id="KW-1185">Reference proteome</keyword>
<dbReference type="PANTHER" id="PTHR11138:SF5">
    <property type="entry name" value="METHIONYL-TRNA FORMYLTRANSFERASE, MITOCHONDRIAL"/>
    <property type="match status" value="1"/>
</dbReference>
<dbReference type="Proteomes" id="UP001409585">
    <property type="component" value="Unassembled WGS sequence"/>
</dbReference>
<reference evidence="3" key="1">
    <citation type="journal article" date="2019" name="Int. J. Syst. Evol. Microbiol.">
        <title>The Global Catalogue of Microorganisms (GCM) 10K type strain sequencing project: providing services to taxonomists for standard genome sequencing and annotation.</title>
        <authorList>
            <consortium name="The Broad Institute Genomics Platform"/>
            <consortium name="The Broad Institute Genome Sequencing Center for Infectious Disease"/>
            <person name="Wu L."/>
            <person name="Ma J."/>
        </authorList>
    </citation>
    <scope>NUCLEOTIDE SEQUENCE [LARGE SCALE GENOMIC DNA]</scope>
    <source>
        <strain evidence="3">JCM 19134</strain>
    </source>
</reference>
<accession>A0AAV3U9T1</accession>
<dbReference type="EMBL" id="BAABLX010000076">
    <property type="protein sequence ID" value="GAA4958202.1"/>
    <property type="molecule type" value="Genomic_DNA"/>
</dbReference>
<name>A0AAV3U9T1_9ALTE</name>
<dbReference type="RefSeq" id="WP_345427285.1">
    <property type="nucleotide sequence ID" value="NZ_AP031496.1"/>
</dbReference>
<feature type="domain" description="Formyl transferase N-terminal" evidence="1">
    <location>
        <begin position="54"/>
        <end position="164"/>
    </location>
</feature>
<evidence type="ECO:0000259" key="1">
    <source>
        <dbReference type="Pfam" id="PF00551"/>
    </source>
</evidence>
<dbReference type="Gene3D" id="3.40.50.12230">
    <property type="match status" value="1"/>
</dbReference>
<dbReference type="PANTHER" id="PTHR11138">
    <property type="entry name" value="METHIONYL-TRNA FORMYLTRANSFERASE"/>
    <property type="match status" value="1"/>
</dbReference>
<dbReference type="InterPro" id="IPR002376">
    <property type="entry name" value="Formyl_transf_N"/>
</dbReference>
<dbReference type="Pfam" id="PF00551">
    <property type="entry name" value="Formyl_trans_N"/>
    <property type="match status" value="1"/>
</dbReference>
<dbReference type="InterPro" id="IPR011034">
    <property type="entry name" value="Formyl_transferase-like_C_sf"/>
</dbReference>
<dbReference type="GO" id="GO:0004479">
    <property type="term" value="F:methionyl-tRNA formyltransferase activity"/>
    <property type="evidence" value="ECO:0007669"/>
    <property type="project" value="TreeGrafter"/>
</dbReference>
<gene>
    <name evidence="2" type="primary">fmt_2</name>
    <name evidence="2" type="ORF">GCM10025791_43500</name>
</gene>
<protein>
    <submittedName>
        <fullName evidence="2">Methionyl-tRNA formyltransferase</fullName>
    </submittedName>
</protein>
<proteinExistence type="predicted"/>
<organism evidence="2 3">
    <name type="scientific">Halioxenophilus aromaticivorans</name>
    <dbReference type="NCBI Taxonomy" id="1306992"/>
    <lineage>
        <taxon>Bacteria</taxon>
        <taxon>Pseudomonadati</taxon>
        <taxon>Pseudomonadota</taxon>
        <taxon>Gammaproteobacteria</taxon>
        <taxon>Alteromonadales</taxon>
        <taxon>Alteromonadaceae</taxon>
        <taxon>Halioxenophilus</taxon>
    </lineage>
</organism>
<dbReference type="SUPFAM" id="SSF53328">
    <property type="entry name" value="Formyltransferase"/>
    <property type="match status" value="1"/>
</dbReference>
<dbReference type="AlphaFoldDB" id="A0AAV3U9T1"/>
<evidence type="ECO:0000313" key="3">
    <source>
        <dbReference type="Proteomes" id="UP001409585"/>
    </source>
</evidence>
<evidence type="ECO:0000313" key="2">
    <source>
        <dbReference type="EMBL" id="GAA4958202.1"/>
    </source>
</evidence>
<dbReference type="InterPro" id="IPR036477">
    <property type="entry name" value="Formyl_transf_N_sf"/>
</dbReference>
<dbReference type="SUPFAM" id="SSF50486">
    <property type="entry name" value="FMT C-terminal domain-like"/>
    <property type="match status" value="1"/>
</dbReference>
<dbReference type="GO" id="GO:0005829">
    <property type="term" value="C:cytosol"/>
    <property type="evidence" value="ECO:0007669"/>
    <property type="project" value="TreeGrafter"/>
</dbReference>